<keyword evidence="2" id="KW-0479">Metal-binding</keyword>
<dbReference type="FunFam" id="3.90.850.10:FF:000002">
    <property type="entry name" value="2-hydroxyhepta-2,4-diene-1,7-dioate isomerase"/>
    <property type="match status" value="1"/>
</dbReference>
<comment type="similarity">
    <text evidence="1">Belongs to the FAH family.</text>
</comment>
<gene>
    <name evidence="5" type="ORF">Ptr86124_003849</name>
    <name evidence="4" type="ORF">PtrM4_097240</name>
</gene>
<dbReference type="GO" id="GO:0018773">
    <property type="term" value="F:acetylpyruvate hydrolase activity"/>
    <property type="evidence" value="ECO:0007669"/>
    <property type="project" value="TreeGrafter"/>
</dbReference>
<dbReference type="OrthoDB" id="411064at2759"/>
<dbReference type="EMBL" id="NRDI02000004">
    <property type="protein sequence ID" value="KAI1516912.1"/>
    <property type="molecule type" value="Genomic_DNA"/>
</dbReference>
<evidence type="ECO:0000256" key="2">
    <source>
        <dbReference type="ARBA" id="ARBA00022723"/>
    </source>
</evidence>
<evidence type="ECO:0000313" key="6">
    <source>
        <dbReference type="Proteomes" id="UP000245464"/>
    </source>
</evidence>
<reference evidence="7" key="4">
    <citation type="journal article" date="2022" name="Microb. Genom.">
        <title>A global pangenome for the wheat fungal pathogen Pyrenophora tritici-repentis and prediction of effector protein structural homology.</title>
        <authorList>
            <person name="Moolhuijzen P.M."/>
            <person name="See P.T."/>
            <person name="Shi G."/>
            <person name="Powell H.R."/>
            <person name="Cockram J."/>
            <person name="Jorgensen L.N."/>
            <person name="Benslimane H."/>
            <person name="Strelkov S.E."/>
            <person name="Turner J."/>
            <person name="Liu Z."/>
            <person name="Moffat C.S."/>
        </authorList>
    </citation>
    <scope>NUCLEOTIDE SEQUENCE [LARGE SCALE GENOMIC DNA]</scope>
</reference>
<comment type="caution">
    <text evidence="4">The sequence shown here is derived from an EMBL/GenBank/DDBJ whole genome shotgun (WGS) entry which is preliminary data.</text>
</comment>
<name>A0A2W1EFP7_9PLEO</name>
<reference evidence="5" key="3">
    <citation type="journal article" date="2022" name="bioRxiv">
        <title>A global pangenome for the wheat fungal pathogen Pyrenophora tritici-repentis and prediction of effector protein structural homology.</title>
        <authorList>
            <person name="Moolhuijzen P."/>
            <person name="See P.T."/>
            <person name="Shi G."/>
            <person name="Powell H.R."/>
            <person name="Cockram J."/>
            <person name="Jorgensen L.N."/>
            <person name="Benslimane H."/>
            <person name="Strelkov S.E."/>
            <person name="Turner J."/>
            <person name="Liu Z."/>
            <person name="Moffat C.S."/>
        </authorList>
    </citation>
    <scope>NUCLEOTIDE SEQUENCE</scope>
    <source>
        <strain evidence="5">86-124</strain>
    </source>
</reference>
<organism evidence="4 6">
    <name type="scientific">Pyrenophora tritici-repentis</name>
    <dbReference type="NCBI Taxonomy" id="45151"/>
    <lineage>
        <taxon>Eukaryota</taxon>
        <taxon>Fungi</taxon>
        <taxon>Dikarya</taxon>
        <taxon>Ascomycota</taxon>
        <taxon>Pezizomycotina</taxon>
        <taxon>Dothideomycetes</taxon>
        <taxon>Pleosporomycetidae</taxon>
        <taxon>Pleosporales</taxon>
        <taxon>Pleosporineae</taxon>
        <taxon>Pleosporaceae</taxon>
        <taxon>Pyrenophora</taxon>
    </lineage>
</organism>
<protein>
    <submittedName>
        <fullName evidence="5">Fumarylacetoacetate hydrolase family protein</fullName>
    </submittedName>
</protein>
<evidence type="ECO:0000313" key="7">
    <source>
        <dbReference type="Proteomes" id="UP000249757"/>
    </source>
</evidence>
<dbReference type="SUPFAM" id="SSF56529">
    <property type="entry name" value="FAH"/>
    <property type="match status" value="1"/>
</dbReference>
<reference evidence="4" key="1">
    <citation type="journal article" date="2018" name="BMC Genomics">
        <title>Comparative genomics of the wheat fungal pathogen Pyrenophora tritici-repentis reveals chromosomal variations and genome plasticity.</title>
        <authorList>
            <person name="Moolhuijzen P."/>
            <person name="See P.T."/>
            <person name="Hane J.K."/>
            <person name="Shi G."/>
            <person name="Liu Z."/>
            <person name="Oliver R.P."/>
            <person name="Moffat C.S."/>
        </authorList>
    </citation>
    <scope>NUCLEOTIDE SEQUENCE [LARGE SCALE GENOMIC DNA]</scope>
    <source>
        <strain evidence="4">M4</strain>
    </source>
</reference>
<evidence type="ECO:0000259" key="3">
    <source>
        <dbReference type="Pfam" id="PF01557"/>
    </source>
</evidence>
<keyword evidence="7" id="KW-1185">Reference proteome</keyword>
<accession>A0A2W1EFP7</accession>
<evidence type="ECO:0000256" key="1">
    <source>
        <dbReference type="ARBA" id="ARBA00010211"/>
    </source>
</evidence>
<proteinExistence type="inferred from homology"/>
<dbReference type="InterPro" id="IPR011234">
    <property type="entry name" value="Fumarylacetoacetase-like_C"/>
</dbReference>
<reference evidence="5" key="2">
    <citation type="submission" date="2021-05" db="EMBL/GenBank/DDBJ databases">
        <authorList>
            <person name="Moolhuijzen P.M."/>
            <person name="Moffat C.S."/>
        </authorList>
    </citation>
    <scope>NUCLEOTIDE SEQUENCE</scope>
    <source>
        <strain evidence="5">86-124</strain>
    </source>
</reference>
<evidence type="ECO:0000313" key="4">
    <source>
        <dbReference type="EMBL" id="KAF7572224.1"/>
    </source>
</evidence>
<dbReference type="Proteomes" id="UP000249757">
    <property type="component" value="Unassembled WGS sequence"/>
</dbReference>
<sequence>MASSPFERLIRFETPDGEIKYGDLGKAVPTKEIEGREVDVLEGDVKSGFKKGGGRAKVGKLLSPIPESPIILCVGLNYRKHAEECNLQIPTNPAIFTKPTTALTHPTSPIPIHPTCTTQLDYEGELTLIISRDCKNVPASSYRSVLLGYTISNDVSARNFQMPMSVSGGQFGYAKSFDGFAPLGPCVVAPEVVEKELGGVQGLRIKTSVNGEVRQDGGCDDMIFGVGEVVEHLSRGTTLKAGTCILTGTPSGVGIFMEPQGFLKDGDVVEVEVEGIGSIINTMEFEKEPVTVM</sequence>
<dbReference type="GO" id="GO:0050163">
    <property type="term" value="F:oxaloacetate tautomerase activity"/>
    <property type="evidence" value="ECO:0007669"/>
    <property type="project" value="UniProtKB-ARBA"/>
</dbReference>
<dbReference type="GO" id="GO:0046872">
    <property type="term" value="F:metal ion binding"/>
    <property type="evidence" value="ECO:0007669"/>
    <property type="project" value="UniProtKB-KW"/>
</dbReference>
<dbReference type="AlphaFoldDB" id="A0A2W1EFP7"/>
<dbReference type="Gene3D" id="3.90.850.10">
    <property type="entry name" value="Fumarylacetoacetase-like, C-terminal domain"/>
    <property type="match status" value="1"/>
</dbReference>
<feature type="domain" description="Fumarylacetoacetase-like C-terminal" evidence="3">
    <location>
        <begin position="71"/>
        <end position="283"/>
    </location>
</feature>
<dbReference type="InterPro" id="IPR036663">
    <property type="entry name" value="Fumarylacetoacetase_C_sf"/>
</dbReference>
<dbReference type="GO" id="GO:0006107">
    <property type="term" value="P:oxaloacetate metabolic process"/>
    <property type="evidence" value="ECO:0007669"/>
    <property type="project" value="UniProtKB-ARBA"/>
</dbReference>
<dbReference type="Pfam" id="PF01557">
    <property type="entry name" value="FAA_hydrolase"/>
    <property type="match status" value="1"/>
</dbReference>
<dbReference type="PANTHER" id="PTHR11820">
    <property type="entry name" value="ACYLPYRUVASE"/>
    <property type="match status" value="1"/>
</dbReference>
<evidence type="ECO:0000313" key="5">
    <source>
        <dbReference type="EMBL" id="KAI1516912.1"/>
    </source>
</evidence>
<dbReference type="Proteomes" id="UP000245464">
    <property type="component" value="Chromosome 4"/>
</dbReference>
<dbReference type="EMBL" id="NQIK02000004">
    <property type="protein sequence ID" value="KAF7572224.1"/>
    <property type="molecule type" value="Genomic_DNA"/>
</dbReference>
<dbReference type="PANTHER" id="PTHR11820:SF7">
    <property type="entry name" value="ACYLPYRUVASE FAHD1, MITOCHONDRIAL"/>
    <property type="match status" value="1"/>
</dbReference>
<keyword evidence="5" id="KW-0378">Hydrolase</keyword>